<dbReference type="VEuPathDB" id="VectorBase:PHUM092140"/>
<dbReference type="CTD" id="8238001"/>
<feature type="region of interest" description="Disordered" evidence="3">
    <location>
        <begin position="472"/>
        <end position="493"/>
    </location>
</feature>
<reference evidence="4" key="2">
    <citation type="submission" date="2007-04" db="EMBL/GenBank/DDBJ databases">
        <title>The genome of the human body louse.</title>
        <authorList>
            <consortium name="The Human Body Louse Genome Consortium"/>
            <person name="Kirkness E."/>
            <person name="Walenz B."/>
            <person name="Hass B."/>
            <person name="Bruggner R."/>
            <person name="Strausberg R."/>
        </authorList>
    </citation>
    <scope>NUCLEOTIDE SEQUENCE</scope>
    <source>
        <strain evidence="4">USDA</strain>
    </source>
</reference>
<feature type="compositionally biased region" description="Basic and acidic residues" evidence="3">
    <location>
        <begin position="322"/>
        <end position="337"/>
    </location>
</feature>
<dbReference type="GO" id="GO:0000398">
    <property type="term" value="P:mRNA splicing, via spliceosome"/>
    <property type="evidence" value="ECO:0007669"/>
    <property type="project" value="TreeGrafter"/>
</dbReference>
<dbReference type="InParanoid" id="E0VCP9"/>
<feature type="region of interest" description="Disordered" evidence="3">
    <location>
        <begin position="27"/>
        <end position="276"/>
    </location>
</feature>
<dbReference type="PANTHER" id="PTHR31809">
    <property type="entry name" value="BUD13 HOMOLOG"/>
    <property type="match status" value="1"/>
</dbReference>
<feature type="compositionally biased region" description="Basic and acidic residues" evidence="3">
    <location>
        <begin position="251"/>
        <end position="276"/>
    </location>
</feature>
<proteinExistence type="inferred from homology"/>
<sequence>MSEYRSTKKWKIVADEYGIENIKVTAIDQKKSENGSPRRGEEDEISMESKTNLKENLTESNKTFLKNEGDYDSLHSKKTIISEKNNGIKEDPDASPPRQRTRRDSDASPPRQRTRRDSDASPPRQRTRRDSDASPPRQRTRRDSDASPPRQRTRRDSDASPPRQRTRRDSDASPPRQRTRRDSDASPPRHRTRRNSDSSPPRHKRRRDFNASPTRRKDRKDSDFRSPRRRHENNSDSYSSSRNKKNNSYKSVDDRNFSSPKNRDKNVDNRNDKYGLNVKEKVNVEIKKEKKTLTGKKAGLQSAEEMRKEAVILRQKEKEMFEKMSDDVTGKDAEAIVRNRKTGRRHDAKEEARKKREKEEKEAERIAQYAVWGKGVKQVKDREDKINDDLYEMSKPLARYKDDKDLDEMLKNQERDGDPMLEYIKRKKKKTESGSNAKPEYQGLYLPNRYDIKPGHKWDGVDRSNGYEKKWFEEQSAKKAREEEAFKWSTADM</sequence>
<evidence type="ECO:0000256" key="3">
    <source>
        <dbReference type="SAM" id="MobiDB-lite"/>
    </source>
</evidence>
<dbReference type="EMBL" id="DS235060">
    <property type="protein sequence ID" value="EEB11155.1"/>
    <property type="molecule type" value="Genomic_DNA"/>
</dbReference>
<dbReference type="GO" id="GO:0003723">
    <property type="term" value="F:RNA binding"/>
    <property type="evidence" value="ECO:0007669"/>
    <property type="project" value="TreeGrafter"/>
</dbReference>
<protein>
    <recommendedName>
        <fullName evidence="2">BUD13 homolog</fullName>
    </recommendedName>
</protein>
<dbReference type="RefSeq" id="XP_002423893.1">
    <property type="nucleotide sequence ID" value="XM_002423848.1"/>
</dbReference>
<accession>E0VCP9</accession>
<organism>
    <name type="scientific">Pediculus humanus subsp. corporis</name>
    <name type="common">Body louse</name>
    <dbReference type="NCBI Taxonomy" id="121224"/>
    <lineage>
        <taxon>Eukaryota</taxon>
        <taxon>Metazoa</taxon>
        <taxon>Ecdysozoa</taxon>
        <taxon>Arthropoda</taxon>
        <taxon>Hexapoda</taxon>
        <taxon>Insecta</taxon>
        <taxon>Pterygota</taxon>
        <taxon>Neoptera</taxon>
        <taxon>Paraneoptera</taxon>
        <taxon>Psocodea</taxon>
        <taxon>Troctomorpha</taxon>
        <taxon>Phthiraptera</taxon>
        <taxon>Anoplura</taxon>
        <taxon>Pediculidae</taxon>
        <taxon>Pediculus</taxon>
    </lineage>
</organism>
<evidence type="ECO:0000256" key="1">
    <source>
        <dbReference type="ARBA" id="ARBA00011069"/>
    </source>
</evidence>
<evidence type="ECO:0000313" key="4">
    <source>
        <dbReference type="EMBL" id="EEB11155.1"/>
    </source>
</evidence>
<keyword evidence="6" id="KW-1185">Reference proteome</keyword>
<dbReference type="InterPro" id="IPR018609">
    <property type="entry name" value="Bud13"/>
</dbReference>
<feature type="region of interest" description="Disordered" evidence="3">
    <location>
        <begin position="322"/>
        <end position="364"/>
    </location>
</feature>
<dbReference type="KEGG" id="phu:Phum_PHUM092140"/>
<dbReference type="HOGENOM" id="CLU_024195_3_2_1"/>
<dbReference type="Proteomes" id="UP000009046">
    <property type="component" value="Unassembled WGS sequence"/>
</dbReference>
<comment type="similarity">
    <text evidence="1">Belongs to the CWC26 family.</text>
</comment>
<dbReference type="OrthoDB" id="6022at2759"/>
<name>E0VCP9_PEDHC</name>
<evidence type="ECO:0000313" key="5">
    <source>
        <dbReference type="EnsemblMetazoa" id="PHUM092140-PA"/>
    </source>
</evidence>
<dbReference type="STRING" id="121224.E0VCP9"/>
<dbReference type="Pfam" id="PF09736">
    <property type="entry name" value="Bud13"/>
    <property type="match status" value="1"/>
</dbReference>
<feature type="compositionally biased region" description="Basic and acidic residues" evidence="3">
    <location>
        <begin position="345"/>
        <end position="364"/>
    </location>
</feature>
<reference evidence="4" key="1">
    <citation type="submission" date="2007-04" db="EMBL/GenBank/DDBJ databases">
        <title>Annotation of Pediculus humanus corporis strain USDA.</title>
        <authorList>
            <person name="Kirkness E."/>
            <person name="Hannick L."/>
            <person name="Hass B."/>
            <person name="Bruggner R."/>
            <person name="Lawson D."/>
            <person name="Bidwell S."/>
            <person name="Joardar V."/>
            <person name="Caler E."/>
            <person name="Walenz B."/>
            <person name="Inman J."/>
            <person name="Schobel S."/>
            <person name="Galinsky K."/>
            <person name="Amedeo P."/>
            <person name="Strausberg R."/>
        </authorList>
    </citation>
    <scope>NUCLEOTIDE SEQUENCE</scope>
    <source>
        <strain evidence="4">USDA</strain>
    </source>
</reference>
<gene>
    <name evidence="5" type="primary">8238001</name>
    <name evidence="4" type="ORF">Phum_PHUM092140</name>
</gene>
<feature type="compositionally biased region" description="Basic and acidic residues" evidence="3">
    <location>
        <begin position="472"/>
        <end position="486"/>
    </location>
</feature>
<dbReference type="GeneID" id="8238001"/>
<dbReference type="OMA" id="FEAEFQF"/>
<dbReference type="EnsemblMetazoa" id="PHUM092140-RA">
    <property type="protein sequence ID" value="PHUM092140-PA"/>
    <property type="gene ID" value="PHUM092140"/>
</dbReference>
<evidence type="ECO:0000313" key="6">
    <source>
        <dbReference type="Proteomes" id="UP000009046"/>
    </source>
</evidence>
<feature type="compositionally biased region" description="Basic and acidic residues" evidence="3">
    <location>
        <begin position="28"/>
        <end position="41"/>
    </location>
</feature>
<dbReference type="GO" id="GO:0070274">
    <property type="term" value="C:RES complex"/>
    <property type="evidence" value="ECO:0007669"/>
    <property type="project" value="TreeGrafter"/>
</dbReference>
<dbReference type="InterPro" id="IPR051112">
    <property type="entry name" value="CWC26_splicing_factor"/>
</dbReference>
<feature type="compositionally biased region" description="Basic and acidic residues" evidence="3">
    <location>
        <begin position="65"/>
        <end position="75"/>
    </location>
</feature>
<dbReference type="EMBL" id="AAZO01001098">
    <property type="status" value="NOT_ANNOTATED_CDS"/>
    <property type="molecule type" value="Genomic_DNA"/>
</dbReference>
<dbReference type="eggNOG" id="KOG2654">
    <property type="taxonomic scope" value="Eukaryota"/>
</dbReference>
<evidence type="ECO:0000256" key="2">
    <source>
        <dbReference type="ARBA" id="ARBA00014454"/>
    </source>
</evidence>
<dbReference type="PANTHER" id="PTHR31809:SF0">
    <property type="entry name" value="BUD13 HOMOLOG"/>
    <property type="match status" value="1"/>
</dbReference>
<reference evidence="5" key="3">
    <citation type="submission" date="2021-02" db="UniProtKB">
        <authorList>
            <consortium name="EnsemblMetazoa"/>
        </authorList>
    </citation>
    <scope>IDENTIFICATION</scope>
    <source>
        <strain evidence="5">USDA</strain>
    </source>
</reference>
<dbReference type="GO" id="GO:0005684">
    <property type="term" value="C:U2-type spliceosomal complex"/>
    <property type="evidence" value="ECO:0007669"/>
    <property type="project" value="TreeGrafter"/>
</dbReference>
<dbReference type="AlphaFoldDB" id="E0VCP9"/>